<dbReference type="SUPFAM" id="SSF57567">
    <property type="entry name" value="Serine protease inhibitors"/>
    <property type="match status" value="4"/>
</dbReference>
<dbReference type="OrthoDB" id="6236007at2759"/>
<feature type="compositionally biased region" description="Polar residues" evidence="9">
    <location>
        <begin position="1662"/>
        <end position="1673"/>
    </location>
</feature>
<accession>A0A6J0YH38</accession>
<evidence type="ECO:0000256" key="6">
    <source>
        <dbReference type="ARBA" id="ARBA00061260"/>
    </source>
</evidence>
<dbReference type="Pfam" id="PF23244">
    <property type="entry name" value="VWF"/>
    <property type="match status" value="1"/>
</dbReference>
<dbReference type="Pfam" id="PF25962">
    <property type="entry name" value="TIL_OTOGL_Mucin"/>
    <property type="match status" value="1"/>
</dbReference>
<dbReference type="GO" id="GO:0046556">
    <property type="term" value="F:alpha-L-arabinofuranosidase activity"/>
    <property type="evidence" value="ECO:0007669"/>
    <property type="project" value="InterPro"/>
</dbReference>
<dbReference type="PANTHER" id="PTHR11339:SF228">
    <property type="entry name" value="OTOGELIN"/>
    <property type="match status" value="1"/>
</dbReference>
<feature type="domain" description="VWFD" evidence="13">
    <location>
        <begin position="2111"/>
        <end position="2290"/>
    </location>
</feature>
<dbReference type="InterPro" id="IPR050780">
    <property type="entry name" value="Mucin_vWF_Thrombospondin_sf"/>
</dbReference>
<dbReference type="InterPro" id="IPR058754">
    <property type="entry name" value="OTOGL-like_N"/>
</dbReference>
<dbReference type="InterPro" id="IPR001846">
    <property type="entry name" value="VWF_type-D"/>
</dbReference>
<dbReference type="SMART" id="SM00215">
    <property type="entry name" value="VWC_out"/>
    <property type="match status" value="2"/>
</dbReference>
<keyword evidence="10" id="KW-0732">Signal</keyword>
<dbReference type="Pfam" id="PF08742">
    <property type="entry name" value="C8"/>
    <property type="match status" value="4"/>
</dbReference>
<dbReference type="InterPro" id="IPR006207">
    <property type="entry name" value="Cys_knot_C"/>
</dbReference>
<feature type="domain" description="EGF-like" evidence="12">
    <location>
        <begin position="92"/>
        <end position="129"/>
    </location>
</feature>
<organism evidence="14 15">
    <name type="scientific">Odocoileus virginianus</name>
    <name type="common">White-tailed deer</name>
    <dbReference type="NCBI Taxonomy" id="9874"/>
    <lineage>
        <taxon>Eukaryota</taxon>
        <taxon>Metazoa</taxon>
        <taxon>Chordata</taxon>
        <taxon>Craniata</taxon>
        <taxon>Vertebrata</taxon>
        <taxon>Euteleostomi</taxon>
        <taxon>Mammalia</taxon>
        <taxon>Eutheria</taxon>
        <taxon>Laurasiatheria</taxon>
        <taxon>Artiodactyla</taxon>
        <taxon>Ruminantia</taxon>
        <taxon>Pecora</taxon>
        <taxon>Cervidae</taxon>
        <taxon>Odocoileinae</taxon>
        <taxon>Odocoileus</taxon>
    </lineage>
</organism>
<feature type="region of interest" description="Disordered" evidence="9">
    <location>
        <begin position="1542"/>
        <end position="1585"/>
    </location>
</feature>
<dbReference type="FunCoup" id="A0A6J0YH38">
    <property type="interactions" value="20"/>
</dbReference>
<feature type="region of interest" description="Disordered" evidence="9">
    <location>
        <begin position="1512"/>
        <end position="1531"/>
    </location>
</feature>
<dbReference type="Pfam" id="PF01826">
    <property type="entry name" value="TIL"/>
    <property type="match status" value="1"/>
</dbReference>
<evidence type="ECO:0000256" key="8">
    <source>
        <dbReference type="PROSITE-ProRule" id="PRU00076"/>
    </source>
</evidence>
<dbReference type="PROSITE" id="PS51233">
    <property type="entry name" value="VWFD"/>
    <property type="match status" value="4"/>
</dbReference>
<keyword evidence="4 7" id="KW-1015">Disulfide bond</keyword>
<feature type="region of interest" description="Disordered" evidence="9">
    <location>
        <begin position="1466"/>
        <end position="1500"/>
    </location>
</feature>
<dbReference type="SMART" id="SM00216">
    <property type="entry name" value="VWD"/>
    <property type="match status" value="4"/>
</dbReference>
<feature type="region of interest" description="Disordered" evidence="9">
    <location>
        <begin position="1641"/>
        <end position="1673"/>
    </location>
</feature>
<evidence type="ECO:0000259" key="12">
    <source>
        <dbReference type="PROSITE" id="PS50026"/>
    </source>
</evidence>
<dbReference type="InParanoid" id="A0A6J0YH38"/>
<feature type="compositionally biased region" description="Polar residues" evidence="9">
    <location>
        <begin position="316"/>
        <end position="325"/>
    </location>
</feature>
<feature type="domain" description="VWFD" evidence="13">
    <location>
        <begin position="502"/>
        <end position="678"/>
    </location>
</feature>
<feature type="compositionally biased region" description="Low complexity" evidence="9">
    <location>
        <begin position="1688"/>
        <end position="1698"/>
    </location>
</feature>
<dbReference type="SMART" id="SM00832">
    <property type="entry name" value="C8"/>
    <property type="match status" value="4"/>
</dbReference>
<keyword evidence="3" id="KW-0677">Repeat</keyword>
<feature type="disulfide bond" evidence="7">
    <location>
        <begin position="2855"/>
        <end position="2904"/>
    </location>
</feature>
<dbReference type="Pfam" id="PF25961">
    <property type="entry name" value="OTOGL_N"/>
    <property type="match status" value="1"/>
</dbReference>
<dbReference type="PANTHER" id="PTHR11339">
    <property type="entry name" value="EXTRACELLULAR MATRIX GLYCOPROTEIN RELATED"/>
    <property type="match status" value="1"/>
</dbReference>
<keyword evidence="5" id="KW-0325">Glycoprotein</keyword>
<name>A0A6J0YH38_ODOVR</name>
<dbReference type="RefSeq" id="XP_020760426.2">
    <property type="nucleotide sequence ID" value="XM_020904767.2"/>
</dbReference>
<dbReference type="SMART" id="SM00041">
    <property type="entry name" value="CT"/>
    <property type="match status" value="1"/>
</dbReference>
<dbReference type="SUPFAM" id="SSF57603">
    <property type="entry name" value="FnI-like domain"/>
    <property type="match status" value="1"/>
</dbReference>
<feature type="compositionally biased region" description="Low complexity" evidence="9">
    <location>
        <begin position="1512"/>
        <end position="1528"/>
    </location>
</feature>
<feature type="signal peptide" evidence="10">
    <location>
        <begin position="1"/>
        <end position="22"/>
    </location>
</feature>
<dbReference type="InterPro" id="IPR001007">
    <property type="entry name" value="VWF_dom"/>
</dbReference>
<evidence type="ECO:0000256" key="9">
    <source>
        <dbReference type="SAM" id="MobiDB-lite"/>
    </source>
</evidence>
<dbReference type="PROSITE" id="PS50026">
    <property type="entry name" value="EGF_3"/>
    <property type="match status" value="1"/>
</dbReference>
<dbReference type="Gene3D" id="2.80.10.50">
    <property type="match status" value="1"/>
</dbReference>
<evidence type="ECO:0000313" key="15">
    <source>
        <dbReference type="RefSeq" id="XP_020760426.2"/>
    </source>
</evidence>
<dbReference type="KEGG" id="ovr:110144747"/>
<evidence type="ECO:0000256" key="2">
    <source>
        <dbReference type="ARBA" id="ARBA00022525"/>
    </source>
</evidence>
<dbReference type="GO" id="GO:0007399">
    <property type="term" value="P:nervous system development"/>
    <property type="evidence" value="ECO:0007669"/>
    <property type="project" value="UniProtKB-ARBA"/>
</dbReference>
<dbReference type="InterPro" id="IPR000742">
    <property type="entry name" value="EGF"/>
</dbReference>
<dbReference type="PROSITE" id="PS01225">
    <property type="entry name" value="CTCK_2"/>
    <property type="match status" value="1"/>
</dbReference>
<sequence>MGAPAPVFCLLVACVWLPRGEPAGEFPPLQSLAAAPTPQGNAELQPEPAQDPSHSHQEAVLDTGDAATVMGGQEEAEFLDSLAMSSWERRLHRAKCAPSYLFSCFNGGECVHPAFCDCRRFNATGPRCQMVYNAGPERDSICRAWGQHHVETFDGLYYYLSGKGSYTLVGRHEPEGQIFSVQVHNDPQCGSFPYTCSRSVSLFFAGEQEIHLAKEVTRGGVRVQLPHVMGNLRLQQLAGYVLVRHQSAFTLAWDGTSAVYIKMSPEFLGWTHGLCGNNNADPQDDLVTSYGKLTDDVAEFVHSWQGQAPNQPPGPTTSSLPRPPCLQQSPGTMQGVYDRCEALLRPPFDTCHAYVSPLPFMASCTSDLCQSAGDEATWCRALAEYARACAQAGRPLQGWRNQLQSCMVLCKEKAFVYNECIACCPASCQPRASCVDSEIACVDGCYCPDGLIFEDGGCVAPAECPCEFHGTLYPTGSVVKEDCNSCTCTAGKWVCSTSVCPAECSVTGDIHFTTFDGRRYTFPATCQYILAKSRSSGTFTVTLQNAPCGLNQDGVCVQSVSVILHQDPRRQVTLTQAGDVLLFDQYKVTPPYTDDAFEIRRLSSVFLRVRTNVGVRVLYDREGLRLYLQVDQRWVEDTVGLCGTFNGNTQDDFLSPVGVPESTPQLFGNSWKTLSACSPLVSGSPLDPCDVHLQAASFALQACSVLTGELFAPCSAYLSPVPYFEQCRRDACRCGQPCLCATLAHYAHLCQRHGLAVDFRARLPGCALSCEATKEYSPCVALCGQTCQDLAGPEACGVAGGSDLSGDECVEGCACPPDTYLDTQADLCVPRNQCSCHFQGMDYPPGDSDVPTLGHCRCKDGVMSCDSGAPAAACPVGQVFVNCSDLHADPELNRERTCEQQLLNLSVPARGPCLSGCACPQGLLRHGDACFLPEECPCTWKGKEYYPGDQVMSPCHSCVCQRGSFQCTLHPCASTCTAYGDRHYRTFDGLPFDFVGACKVHLVKSTSDFSFSVIVENVNCYSSGIICRKFISINVGNSLIIFDDDSGNPSAESFLDEKQEVHTWRAGFFTLVHFPREHITLLWDQRTTVHVQAGPQWQGQLAGLCGNFDLKTVNEMRTPENLELTNPQEFGGSWAAVECPDTLDPRDTCVLNPLREPFAKKECSVLLSEVFETCHPVVDVTWFYSNCLTDTCGCSRGGDCECFCASVSAYAHQCCQHGVAIDWRTPRLCPYDCDFFNKALGKGPYQLASLAASGALVAVKVAGGALGLVKAEDVAPGDIVNFLLTAALYKAKAHDPDVVSLEAADRPNFFLHITANGSLELAKWQAGDAFRHRASFSLHRGTWRAGLVALESLAEPGAFLYVSGPVPALRLYQHTEAFRRGTLFRLLDVKPSGAAYPTCEWHYDACASPCFQTCRDPRATGCRDVPRVEGCVPVCATPKVLDEVTQRCVHLEDCVEPVVLVPTEALGNETLPPGQALPTPSDRESQFPQEAPRASSHRPALTPTALLTTALSPPTAASAGPALSPGTAQATQQQLLGVTASNLPEHPTEAPASKGVTAGHPASPGAPEPSSLPLSQHVPISGMGSGAMETTRVTVILAESPNITVSSLSPPAPRFPLVTKAVTVLGLGSLPVKTTPLQPFPSLELPASPSSRPVASPAVTSRPPTSSGAREASLTSAMTKVMTGTGVPQSIQAQSPSSPSSPPVEARTAAEQIPAHPLVTESVETMPSPEKVQPRPSQSTGLPAAPLPSPFPMAPARPAQHATTAARPPAWPSGTAAAASLSTVAHGLRATPFTTLESTRPAQLLSGLPPDTSLPLAKVGTSAPVATPGPKGSTLTPPLQQQATSLAVAMTLPAGTLGPAPPLTPAVLAQVHPPSHAVPQATGTAPGLLVGATLPTPGVVAVVEGAASTESAAPRKSTMEKTAILSKQVSLPTWVSGSAQRGPTELVPVVAHSAAALVTGAEGPWARTVTPAPTSYLLSRVSARTASQESPLVLPPQLAEAHGTSAGPQPPAEPAGEATTQPSGRSAPAVQSVSAGSAEALVTTAGASTSAPCVPIAEQDCVRHICLQGELIRVNQSQHCPQGTAPPRCGVLGLAVRVGGDRCCPIWECACRCSIFPDLSFVTFDGSHVALFKEAIYVLSQRPEEMVTVHVLDCKSANLGHLNWPPFCLVMLNVTHKTHEVTIDRFNRKVSVDSQPVWPPVSWHGFRIEDTGHMYLIRTPSHIQIQWLHSSGLMILEASRASEAQGRGLCGVCDGDAANDLTLKDGSVVGEAEDPAPFLDSWQVPSSLTSVGQTRFRPDSCATADCSPCLRMVSNRTFSACHRFVSPESFCDLWIRDTKYVQQPCVALTVYVAMCHKFHVCIEWRRSDYCPFLCSSDSTYQACVSACEPPRTCQDGMLGPLDPEQCQVLGEGCVCSEGTILHRRHSGLCIPEEKCACTDSTGVPRALGETWNSSLSGCCQHQCQAPDTIVPVDRVCPGPRPESCPRFGEVALLQPTEDPCCLGTVCVCNQTLCEGLAPTCSPGHRLLTHFQEDSCCPSYSCECDPDLCEAVQVPSCRQDQILIAGRLGDSCCISYFCACGDCPDPIPECQEGEALTVDRNTTELCCPLYQCVCESFRCPHVQCGMGTALVEVWSPERCCPYKSCECDCDTIPVPRCHLWEKSQLDEAFMRSAENVCGCAKYECVKAPVCLSRELGVMQPGQTVVELSADGVCHTSRCTDVLDPLTSFYQINTTSVLCDVHCEANQEYEHPRDLAACCGSCRNVSCLFTFPNGTTSLFLPGASWIAHCTRHHCSSTPLGAVLVRSPISCPPLNETECAKVGGSVVPSLEGCCRTCKEDGRSCKKVTIRMTIRKNECRSNTPVNLVSCDGRCPSASIYNYNINTYARFCKCCREVGLQRRSVQLFCATNATWVPYTLQEPTDCACQWS</sequence>
<comment type="similarity">
    <text evidence="6">Belongs to the otogelin family.</text>
</comment>
<dbReference type="GeneID" id="110144747"/>
<proteinExistence type="inferred from homology"/>
<reference evidence="14" key="1">
    <citation type="journal article" date="2022" name="J. Hered.">
        <title>A De Novo Chromosome-Level Genome Assembly of the White-Tailed Deer, Odocoileus Virginianus.</title>
        <authorList>
            <person name="London E.W."/>
            <person name="Roca A.L."/>
            <person name="Novakofski J.E."/>
            <person name="Mateus-Pinilla N.E."/>
        </authorList>
    </citation>
    <scope>NUCLEOTIDE SEQUENCE [LARGE SCALE GENOMIC DNA]</scope>
</reference>
<evidence type="ECO:0000256" key="10">
    <source>
        <dbReference type="SAM" id="SignalP"/>
    </source>
</evidence>
<dbReference type="InterPro" id="IPR002919">
    <property type="entry name" value="TIL_dom"/>
</dbReference>
<feature type="chain" id="PRO_5045664818" evidence="10">
    <location>
        <begin position="23"/>
        <end position="2926"/>
    </location>
</feature>
<feature type="domain" description="CTCK" evidence="11">
    <location>
        <begin position="2841"/>
        <end position="2926"/>
    </location>
</feature>
<evidence type="ECO:0000256" key="3">
    <source>
        <dbReference type="ARBA" id="ARBA00022737"/>
    </source>
</evidence>
<feature type="compositionally biased region" description="Pro residues" evidence="9">
    <location>
        <begin position="1745"/>
        <end position="1755"/>
    </location>
</feature>
<evidence type="ECO:0000256" key="4">
    <source>
        <dbReference type="ARBA" id="ARBA00023157"/>
    </source>
</evidence>
<dbReference type="GO" id="GO:0016324">
    <property type="term" value="C:apical plasma membrane"/>
    <property type="evidence" value="ECO:0007669"/>
    <property type="project" value="UniProtKB-SubCell"/>
</dbReference>
<dbReference type="InterPro" id="IPR058755">
    <property type="entry name" value="Fn1-VW_OTOGL"/>
</dbReference>
<comment type="caution">
    <text evidence="8">Lacks conserved residue(s) required for the propagation of feature annotation.</text>
</comment>
<reference evidence="15" key="2">
    <citation type="submission" date="2025-08" db="UniProtKB">
        <authorList>
            <consortium name="RefSeq"/>
        </authorList>
    </citation>
    <scope>IDENTIFICATION</scope>
    <source>
        <tissue evidence="15">Tongue muscle</tissue>
    </source>
</reference>
<dbReference type="InterPro" id="IPR036195">
    <property type="entry name" value="AbfB_ABD_sf"/>
</dbReference>
<evidence type="ECO:0000256" key="5">
    <source>
        <dbReference type="ARBA" id="ARBA00023180"/>
    </source>
</evidence>
<feature type="region of interest" description="Disordered" evidence="9">
    <location>
        <begin position="1723"/>
        <end position="1774"/>
    </location>
</feature>
<protein>
    <submittedName>
        <fullName evidence="15">Otogelin</fullName>
    </submittedName>
</protein>
<evidence type="ECO:0000256" key="1">
    <source>
        <dbReference type="ARBA" id="ARBA00004613"/>
    </source>
</evidence>
<dbReference type="Gene3D" id="2.10.25.10">
    <property type="entry name" value="Laminin"/>
    <property type="match status" value="4"/>
</dbReference>
<dbReference type="InterPro" id="IPR036084">
    <property type="entry name" value="Ser_inhib-like_sf"/>
</dbReference>
<comment type="subcellular location">
    <subcellularLocation>
        <location evidence="1">Secreted</location>
    </subcellularLocation>
</comment>
<dbReference type="GO" id="GO:0046373">
    <property type="term" value="P:L-arabinose metabolic process"/>
    <property type="evidence" value="ECO:0007669"/>
    <property type="project" value="InterPro"/>
</dbReference>
<gene>
    <name evidence="15" type="primary">OTOG</name>
</gene>
<feature type="compositionally biased region" description="Low complexity" evidence="9">
    <location>
        <begin position="1646"/>
        <end position="1659"/>
    </location>
</feature>
<dbReference type="InterPro" id="IPR058753">
    <property type="entry name" value="TIL_OTOGL_Mucin"/>
</dbReference>
<keyword evidence="2" id="KW-0964">Secreted</keyword>
<feature type="domain" description="VWFD" evidence="13">
    <location>
        <begin position="974"/>
        <end position="1142"/>
    </location>
</feature>
<keyword evidence="8" id="KW-0245">EGF-like domain</keyword>
<dbReference type="SUPFAM" id="SSF110221">
    <property type="entry name" value="AbfB domain"/>
    <property type="match status" value="1"/>
</dbReference>
<feature type="region of interest" description="Disordered" evidence="9">
    <location>
        <begin position="27"/>
        <end position="58"/>
    </location>
</feature>
<dbReference type="GO" id="GO:0005615">
    <property type="term" value="C:extracellular space"/>
    <property type="evidence" value="ECO:0007669"/>
    <property type="project" value="TreeGrafter"/>
</dbReference>
<evidence type="ECO:0000313" key="14">
    <source>
        <dbReference type="Proteomes" id="UP001652640"/>
    </source>
</evidence>
<dbReference type="Pfam" id="PF25960">
    <property type="entry name" value="Fn1-VW_OTOGL"/>
    <property type="match status" value="1"/>
</dbReference>
<dbReference type="Pfam" id="PF00094">
    <property type="entry name" value="VWD"/>
    <property type="match status" value="4"/>
</dbReference>
<feature type="region of interest" description="Disordered" evidence="9">
    <location>
        <begin position="1687"/>
        <end position="1710"/>
    </location>
</feature>
<feature type="domain" description="VWFD" evidence="13">
    <location>
        <begin position="140"/>
        <end position="312"/>
    </location>
</feature>
<keyword evidence="14" id="KW-1185">Reference proteome</keyword>
<evidence type="ECO:0000259" key="11">
    <source>
        <dbReference type="PROSITE" id="PS01225"/>
    </source>
</evidence>
<feature type="region of interest" description="Disordered" evidence="9">
    <location>
        <begin position="2000"/>
        <end position="2032"/>
    </location>
</feature>
<dbReference type="Proteomes" id="UP001652640">
    <property type="component" value="Chromosome 10"/>
</dbReference>
<feature type="region of interest" description="Disordered" evidence="9">
    <location>
        <begin position="305"/>
        <end position="325"/>
    </location>
</feature>
<dbReference type="CDD" id="cd19941">
    <property type="entry name" value="TIL"/>
    <property type="match status" value="5"/>
</dbReference>
<dbReference type="GO" id="GO:0031012">
    <property type="term" value="C:extracellular matrix"/>
    <property type="evidence" value="ECO:0007669"/>
    <property type="project" value="TreeGrafter"/>
</dbReference>
<evidence type="ECO:0000256" key="7">
    <source>
        <dbReference type="PROSITE-ProRule" id="PRU00039"/>
    </source>
</evidence>
<evidence type="ECO:0000259" key="13">
    <source>
        <dbReference type="PROSITE" id="PS51233"/>
    </source>
</evidence>
<dbReference type="InterPro" id="IPR014853">
    <property type="entry name" value="VWF/SSPO/ZAN-like_Cys-rich_dom"/>
</dbReference>